<proteinExistence type="predicted"/>
<keyword evidence="2" id="KW-1185">Reference proteome</keyword>
<dbReference type="EMBL" id="LT841358">
    <property type="protein sequence ID" value="SMH70413.1"/>
    <property type="molecule type" value="Genomic_DNA"/>
</dbReference>
<evidence type="ECO:0000313" key="2">
    <source>
        <dbReference type="Proteomes" id="UP000230607"/>
    </source>
</evidence>
<dbReference type="Proteomes" id="UP000230607">
    <property type="component" value="Chromosome 1"/>
</dbReference>
<organism evidence="1 2">
    <name type="scientific">Candidatus Nitrosotalea okcheonensis</name>
    <dbReference type="NCBI Taxonomy" id="1903276"/>
    <lineage>
        <taxon>Archaea</taxon>
        <taxon>Nitrososphaerota</taxon>
        <taxon>Nitrososphaeria</taxon>
        <taxon>Nitrosotaleales</taxon>
        <taxon>Nitrosotaleaceae</taxon>
        <taxon>Nitrosotalea</taxon>
    </lineage>
</organism>
<evidence type="ECO:0000313" key="1">
    <source>
        <dbReference type="EMBL" id="SMH70413.1"/>
    </source>
</evidence>
<accession>A0A2H1FCB9</accession>
<reference evidence="2" key="1">
    <citation type="submission" date="2017-03" db="EMBL/GenBank/DDBJ databases">
        <authorList>
            <person name="Herbold C."/>
        </authorList>
    </citation>
    <scope>NUCLEOTIDE SEQUENCE [LARGE SCALE GENOMIC DNA]</scope>
</reference>
<dbReference type="AlphaFoldDB" id="A0A2H1FCB9"/>
<protein>
    <submittedName>
        <fullName evidence="1">Uncharacterized protein</fullName>
    </submittedName>
</protein>
<dbReference type="RefSeq" id="WP_157926560.1">
    <property type="nucleotide sequence ID" value="NZ_LT841358.1"/>
</dbReference>
<sequence length="123" mass="14360">MSDIDDLTKAEIVALILDKKTEQALDWLSKLYKVDVPQIVVGTIKKKRRTVYAVYVVQEKKIYASSSEIFYNPFVVLHEYYHHIRSKLGTHRGSEKHANMYAQQFIDAYIHVMKKLNQACLKN</sequence>
<name>A0A2H1FCB9_9ARCH</name>
<dbReference type="OrthoDB" id="7866at2157"/>
<gene>
    <name evidence="1" type="ORF">NCS_10220</name>
</gene>